<evidence type="ECO:0000313" key="3">
    <source>
        <dbReference type="EMBL" id="KAH0576900.1"/>
    </source>
</evidence>
<accession>V6LKZ3</accession>
<sequence length="281" mass="33071">MENIEIFLAQLHEQAQTLSFQLNQQIQLNDTYKQENQLLSRQVKDLNSRLTLQTKELEDFEKKDLEQNKLISDLINSVKTKTQQTKSSKIDHEMQLSTAKTSAAENQVLMFKIDELEKEVKRLSKFELLTQKFKAASADLGIQFQQVQNVVRDLRKQNSELQQQLYNLSQVAIPGNKQTSQINYDDELDFKKPKKPKNSQKQAQNFIQQQDVEENPQINMQSEYFKEDFFNIDDSEFHSIRINKSTREDHDNNDENYDNNDEMLVLSSGMLQDEYNYLTKE</sequence>
<gene>
    <name evidence="2" type="ORF">SS50377_14877</name>
    <name evidence="3" type="ORF">SS50377_20246</name>
</gene>
<name>V6LKZ3_9EUKA</name>
<evidence type="ECO:0000313" key="2">
    <source>
        <dbReference type="EMBL" id="EST45300.1"/>
    </source>
</evidence>
<keyword evidence="4" id="KW-1185">Reference proteome</keyword>
<evidence type="ECO:0000256" key="1">
    <source>
        <dbReference type="SAM" id="Coils"/>
    </source>
</evidence>
<protein>
    <submittedName>
        <fullName evidence="2">Uncharacterized protein</fullName>
    </submittedName>
</protein>
<reference evidence="2 3" key="1">
    <citation type="journal article" date="2014" name="PLoS Genet.">
        <title>The Genome of Spironucleus salmonicida Highlights a Fish Pathogen Adapted to Fluctuating Environments.</title>
        <authorList>
            <person name="Xu F."/>
            <person name="Jerlstrom-Hultqvist J."/>
            <person name="Einarsson E."/>
            <person name="Astvaldsson A."/>
            <person name="Svard S.G."/>
            <person name="Andersson J.O."/>
        </authorList>
    </citation>
    <scope>NUCLEOTIDE SEQUENCE</scope>
    <source>
        <strain evidence="3">ATCC 50377</strain>
    </source>
</reference>
<dbReference type="EMBL" id="AUWU02000001">
    <property type="protein sequence ID" value="KAH0576900.1"/>
    <property type="molecule type" value="Genomic_DNA"/>
</dbReference>
<dbReference type="Proteomes" id="UP000018208">
    <property type="component" value="Unassembled WGS sequence"/>
</dbReference>
<evidence type="ECO:0000313" key="4">
    <source>
        <dbReference type="Proteomes" id="UP000018208"/>
    </source>
</evidence>
<feature type="coiled-coil region" evidence="1">
    <location>
        <begin position="144"/>
        <end position="171"/>
    </location>
</feature>
<reference evidence="3" key="2">
    <citation type="submission" date="2020-12" db="EMBL/GenBank/DDBJ databases">
        <title>New Spironucleus salmonicida genome in near-complete chromosomes.</title>
        <authorList>
            <person name="Xu F."/>
            <person name="Kurt Z."/>
            <person name="Jimenez-Gonzalez A."/>
            <person name="Astvaldsson A."/>
            <person name="Andersson J.O."/>
            <person name="Svard S.G."/>
        </authorList>
    </citation>
    <scope>NUCLEOTIDE SEQUENCE</scope>
    <source>
        <strain evidence="3">ATCC 50377</strain>
    </source>
</reference>
<dbReference type="VEuPathDB" id="GiardiaDB:SS50377_20246"/>
<dbReference type="AlphaFoldDB" id="V6LKZ3"/>
<dbReference type="EMBL" id="KI546100">
    <property type="protein sequence ID" value="EST45300.1"/>
    <property type="molecule type" value="Genomic_DNA"/>
</dbReference>
<organism evidence="2">
    <name type="scientific">Spironucleus salmonicida</name>
    <dbReference type="NCBI Taxonomy" id="348837"/>
    <lineage>
        <taxon>Eukaryota</taxon>
        <taxon>Metamonada</taxon>
        <taxon>Diplomonadida</taxon>
        <taxon>Hexamitidae</taxon>
        <taxon>Hexamitinae</taxon>
        <taxon>Spironucleus</taxon>
    </lineage>
</organism>
<feature type="coiled-coil region" evidence="1">
    <location>
        <begin position="22"/>
        <end position="63"/>
    </location>
</feature>
<keyword evidence="1" id="KW-0175">Coiled coil</keyword>
<proteinExistence type="predicted"/>